<dbReference type="PANTHER" id="PTHR47143">
    <property type="entry name" value="TRANSIENT RECEPTOR POTENTIAL CATION CHANNEL PROTEIN PAINLESS"/>
    <property type="match status" value="1"/>
</dbReference>
<dbReference type="EMBL" id="CAJNOO010001154">
    <property type="protein sequence ID" value="CAF1106184.1"/>
    <property type="molecule type" value="Genomic_DNA"/>
</dbReference>
<evidence type="ECO:0000256" key="2">
    <source>
        <dbReference type="ARBA" id="ARBA00022606"/>
    </source>
</evidence>
<dbReference type="OrthoDB" id="366390at2759"/>
<gene>
    <name evidence="8" type="ORF">RFH988_LOCUS19584</name>
    <name evidence="9" type="ORF">SEV965_LOCUS21647</name>
</gene>
<dbReference type="Proteomes" id="UP000663882">
    <property type="component" value="Unassembled WGS sequence"/>
</dbReference>
<keyword evidence="3" id="KW-0677">Repeat</keyword>
<dbReference type="GO" id="GO:0022857">
    <property type="term" value="F:transmembrane transporter activity"/>
    <property type="evidence" value="ECO:0007669"/>
    <property type="project" value="TreeGrafter"/>
</dbReference>
<dbReference type="PANTHER" id="PTHR47143:SF1">
    <property type="entry name" value="ION_TRANS DOMAIN-CONTAINING PROTEIN"/>
    <property type="match status" value="1"/>
</dbReference>
<dbReference type="InterPro" id="IPR052076">
    <property type="entry name" value="TRP_cation_channel"/>
</dbReference>
<reference evidence="9" key="1">
    <citation type="submission" date="2021-02" db="EMBL/GenBank/DDBJ databases">
        <authorList>
            <person name="Nowell W R."/>
        </authorList>
    </citation>
    <scope>NUCLEOTIDE SEQUENCE</scope>
</reference>
<keyword evidence="7" id="KW-0407">Ion channel</keyword>
<keyword evidence="5" id="KW-0406">Ion transport</keyword>
<sequence length="312" mass="36432">MYELMKKELNWHIRDIQGASSIHYAFRYCESKMLADIFRHRKIDVDILDHKDLIKVAAAYGHLDIVMQYLEKVSTQTDRSSTIHQFILAAVRCRGKSILSHFADEVNNVSSRLYWICRQSNGDELIHYDKYCKTLITEESMSHQYEDDYYFTPLMIAIKYRRVQCIKKLVQKIQDNDITDLLLNAAKKKNVNVIDNDMMGNTPVHICAQLAYGSIQRRACMIDEADTPMRKLIISMPDMAYKVLDRCTTMLGADGTKLHKNNFDYEFLEDQFAIRNWMKGKKKIGNEKHSKMNMLPCSPLSSRTWGNKVYDK</sequence>
<evidence type="ECO:0000256" key="3">
    <source>
        <dbReference type="ARBA" id="ARBA00022737"/>
    </source>
</evidence>
<evidence type="ECO:0000256" key="6">
    <source>
        <dbReference type="ARBA" id="ARBA00023180"/>
    </source>
</evidence>
<keyword evidence="2" id="KW-0716">Sensory transduction</keyword>
<proteinExistence type="predicted"/>
<dbReference type="InterPro" id="IPR002110">
    <property type="entry name" value="Ankyrin_rpt"/>
</dbReference>
<dbReference type="GO" id="GO:1902495">
    <property type="term" value="C:transmembrane transporter complex"/>
    <property type="evidence" value="ECO:0007669"/>
    <property type="project" value="TreeGrafter"/>
</dbReference>
<keyword evidence="1" id="KW-0813">Transport</keyword>
<evidence type="ECO:0000256" key="7">
    <source>
        <dbReference type="ARBA" id="ARBA00023303"/>
    </source>
</evidence>
<keyword evidence="6" id="KW-0325">Glycoprotein</keyword>
<evidence type="ECO:0000313" key="8">
    <source>
        <dbReference type="EMBL" id="CAF1106184.1"/>
    </source>
</evidence>
<dbReference type="SMART" id="SM00248">
    <property type="entry name" value="ANK"/>
    <property type="match status" value="4"/>
</dbReference>
<evidence type="ECO:0000313" key="10">
    <source>
        <dbReference type="Proteomes" id="UP000663889"/>
    </source>
</evidence>
<dbReference type="Proteomes" id="UP000663889">
    <property type="component" value="Unassembled WGS sequence"/>
</dbReference>
<evidence type="ECO:0000256" key="1">
    <source>
        <dbReference type="ARBA" id="ARBA00022448"/>
    </source>
</evidence>
<dbReference type="GO" id="GO:0034220">
    <property type="term" value="P:monoatomic ion transmembrane transport"/>
    <property type="evidence" value="ECO:0007669"/>
    <property type="project" value="UniProtKB-KW"/>
</dbReference>
<protein>
    <submittedName>
        <fullName evidence="9">Uncharacterized protein</fullName>
    </submittedName>
</protein>
<dbReference type="AlphaFoldDB" id="A0A814X2W9"/>
<accession>A0A814X2W9</accession>
<evidence type="ECO:0000256" key="4">
    <source>
        <dbReference type="ARBA" id="ARBA00023043"/>
    </source>
</evidence>
<organism evidence="9 10">
    <name type="scientific">Rotaria sordida</name>
    <dbReference type="NCBI Taxonomy" id="392033"/>
    <lineage>
        <taxon>Eukaryota</taxon>
        <taxon>Metazoa</taxon>
        <taxon>Spiralia</taxon>
        <taxon>Gnathifera</taxon>
        <taxon>Rotifera</taxon>
        <taxon>Eurotatoria</taxon>
        <taxon>Bdelloidea</taxon>
        <taxon>Philodinida</taxon>
        <taxon>Philodinidae</taxon>
        <taxon>Rotaria</taxon>
    </lineage>
</organism>
<comment type="caution">
    <text evidence="9">The sequence shown here is derived from an EMBL/GenBank/DDBJ whole genome shotgun (WGS) entry which is preliminary data.</text>
</comment>
<dbReference type="InterPro" id="IPR036770">
    <property type="entry name" value="Ankyrin_rpt-contain_sf"/>
</dbReference>
<dbReference type="Gene3D" id="1.25.40.20">
    <property type="entry name" value="Ankyrin repeat-containing domain"/>
    <property type="match status" value="1"/>
</dbReference>
<evidence type="ECO:0000256" key="5">
    <source>
        <dbReference type="ARBA" id="ARBA00023065"/>
    </source>
</evidence>
<dbReference type="SUPFAM" id="SSF48403">
    <property type="entry name" value="Ankyrin repeat"/>
    <property type="match status" value="1"/>
</dbReference>
<dbReference type="EMBL" id="CAJNOU010001481">
    <property type="protein sequence ID" value="CAF1210608.1"/>
    <property type="molecule type" value="Genomic_DNA"/>
</dbReference>
<evidence type="ECO:0000313" key="9">
    <source>
        <dbReference type="EMBL" id="CAF1210608.1"/>
    </source>
</evidence>
<keyword evidence="4" id="KW-0040">ANK repeat</keyword>
<name>A0A814X2W9_9BILA</name>